<protein>
    <submittedName>
        <fullName evidence="3">PilZ domain-containing protein</fullName>
    </submittedName>
</protein>
<dbReference type="RefSeq" id="WP_285367960.1">
    <property type="nucleotide sequence ID" value="NZ_JASSQD010000001.1"/>
</dbReference>
<proteinExistence type="predicted"/>
<evidence type="ECO:0000313" key="4">
    <source>
        <dbReference type="Proteomes" id="UP001223547"/>
    </source>
</evidence>
<feature type="region of interest" description="Disordered" evidence="1">
    <location>
        <begin position="1"/>
        <end position="22"/>
    </location>
</feature>
<keyword evidence="4" id="KW-1185">Reference proteome</keyword>
<accession>A0ABT7HBM9</accession>
<dbReference type="Pfam" id="PF07238">
    <property type="entry name" value="PilZ"/>
    <property type="match status" value="1"/>
</dbReference>
<dbReference type="EMBL" id="JASSQD010000001">
    <property type="protein sequence ID" value="MDK9557774.1"/>
    <property type="molecule type" value="Genomic_DNA"/>
</dbReference>
<gene>
    <name evidence="3" type="ORF">QQF73_09080</name>
</gene>
<comment type="caution">
    <text evidence="3">The sequence shown here is derived from an EMBL/GenBank/DDBJ whole genome shotgun (WGS) entry which is preliminary data.</text>
</comment>
<feature type="compositionally biased region" description="Polar residues" evidence="1">
    <location>
        <begin position="1"/>
        <end position="14"/>
    </location>
</feature>
<dbReference type="Proteomes" id="UP001223547">
    <property type="component" value="Unassembled WGS sequence"/>
</dbReference>
<feature type="domain" description="PilZ" evidence="2">
    <location>
        <begin position="36"/>
        <end position="117"/>
    </location>
</feature>
<evidence type="ECO:0000256" key="1">
    <source>
        <dbReference type="SAM" id="MobiDB-lite"/>
    </source>
</evidence>
<organism evidence="3 4">
    <name type="scientific">Marinobacter albus</name>
    <dbReference type="NCBI Taxonomy" id="3030833"/>
    <lineage>
        <taxon>Bacteria</taxon>
        <taxon>Pseudomonadati</taxon>
        <taxon>Pseudomonadota</taxon>
        <taxon>Gammaproteobacteria</taxon>
        <taxon>Pseudomonadales</taxon>
        <taxon>Marinobacteraceae</taxon>
        <taxon>Marinobacter</taxon>
    </lineage>
</organism>
<name>A0ABT7HBM9_9GAMM</name>
<dbReference type="Gene3D" id="2.40.10.220">
    <property type="entry name" value="predicted glycosyltransferase like domains"/>
    <property type="match status" value="1"/>
</dbReference>
<reference evidence="3 4" key="1">
    <citation type="submission" date="2023-05" db="EMBL/GenBank/DDBJ databases">
        <title>Marinobacter albus sp. nov., a marine bacterium isolated from sand in a coastal intertidal zone of huludao.</title>
        <authorList>
            <person name="Deng T."/>
        </authorList>
    </citation>
    <scope>NUCLEOTIDE SEQUENCE [LARGE SCALE GENOMIC DNA]</scope>
    <source>
        <strain evidence="3 4">M216</strain>
    </source>
</reference>
<sequence>MSNTDYGFGTSESASEGPDNRADYRLTATARATLELESEVPGKALKNRGRDLVCRIRDISARGMCLFSPEPLSLGALLPATVVLGDHPTPFVLMVEVVWCRPNRSEFLVGVQIMESDGTGYVEWLDAVASAMEGE</sequence>
<evidence type="ECO:0000259" key="2">
    <source>
        <dbReference type="Pfam" id="PF07238"/>
    </source>
</evidence>
<dbReference type="SUPFAM" id="SSF141371">
    <property type="entry name" value="PilZ domain-like"/>
    <property type="match status" value="1"/>
</dbReference>
<dbReference type="InterPro" id="IPR009875">
    <property type="entry name" value="PilZ_domain"/>
</dbReference>
<evidence type="ECO:0000313" key="3">
    <source>
        <dbReference type="EMBL" id="MDK9557774.1"/>
    </source>
</evidence>